<protein>
    <recommendedName>
        <fullName evidence="1">TadE-like domain-containing protein</fullName>
    </recommendedName>
</protein>
<proteinExistence type="predicted"/>
<evidence type="ECO:0000313" key="3">
    <source>
        <dbReference type="Proteomes" id="UP000663792"/>
    </source>
</evidence>
<keyword evidence="3" id="KW-1185">Reference proteome</keyword>
<organism evidence="2 3">
    <name type="scientific">Nakamurella leprariae</name>
    <dbReference type="NCBI Taxonomy" id="2803911"/>
    <lineage>
        <taxon>Bacteria</taxon>
        <taxon>Bacillati</taxon>
        <taxon>Actinomycetota</taxon>
        <taxon>Actinomycetes</taxon>
        <taxon>Nakamurellales</taxon>
        <taxon>Nakamurellaceae</taxon>
        <taxon>Nakamurella</taxon>
    </lineage>
</organism>
<evidence type="ECO:0000259" key="1">
    <source>
        <dbReference type="Pfam" id="PF07811"/>
    </source>
</evidence>
<feature type="domain" description="TadE-like" evidence="1">
    <location>
        <begin position="1"/>
        <end position="35"/>
    </location>
</feature>
<reference evidence="2" key="1">
    <citation type="submission" date="2021-01" db="EMBL/GenBank/DDBJ databases">
        <title>YIM 132084 draft genome.</title>
        <authorList>
            <person name="An D."/>
        </authorList>
    </citation>
    <scope>NUCLEOTIDE SEQUENCE</scope>
    <source>
        <strain evidence="2">YIM 132084</strain>
    </source>
</reference>
<dbReference type="Proteomes" id="UP000663792">
    <property type="component" value="Unassembled WGS sequence"/>
</dbReference>
<accession>A0A938YCW4</accession>
<dbReference type="AlphaFoldDB" id="A0A938YCW4"/>
<name>A0A938YCW4_9ACTN</name>
<sequence>MVLVLLVMLFLALVSVALWGYSRTVLTSAAADAARWAANADVPDEAATRRAGELLGDGVIGSTRPGLVCSTAAAGLVVAVTCTMPAPGVVTLLDGVLPDITVTGHAAREGLS</sequence>
<gene>
    <name evidence="2" type="ORF">JL106_08375</name>
</gene>
<dbReference type="InterPro" id="IPR012495">
    <property type="entry name" value="TadE-like_dom"/>
</dbReference>
<dbReference type="Pfam" id="PF07811">
    <property type="entry name" value="TadE"/>
    <property type="match status" value="1"/>
</dbReference>
<comment type="caution">
    <text evidence="2">The sequence shown here is derived from an EMBL/GenBank/DDBJ whole genome shotgun (WGS) entry which is preliminary data.</text>
</comment>
<evidence type="ECO:0000313" key="2">
    <source>
        <dbReference type="EMBL" id="MBM9467293.1"/>
    </source>
</evidence>
<dbReference type="EMBL" id="JAERWK010000010">
    <property type="protein sequence ID" value="MBM9467293.1"/>
    <property type="molecule type" value="Genomic_DNA"/>
</dbReference>